<sequence length="901" mass="97219">MSADEGGGTTSISATNGEVHAATPDPPSLATPGKRKRVSSHDDKAPQDSNHPASQGQEKVKLQETLRNLVDILNKNDTELQLLACPLTTSPSKPRSKRAKVSGDKEEGTSIRARVDADRYNTLSEFLSDIERASAAVIERSKSRVSENDSTALTETVNRIAAFKKTLNSLVRQAQTSPASIKAEPSVDEAEAEVPAQPAPSDVEVRNDGVALTLFGNPANPKQLYSSLQKSVKVPLPSDDPKSQKYVEVQTPLPEVGLPNGITTAKIAPYKPEAKATEHKRTFGEVFAPRSALPQLELPRRTRSSFRSVGGWIDPFEAITNFNSFLGDRNNYCLAPLPSGDWLQYGSAASRRQKHQHSQPQSDEGIRDDPALWVDEDASAIQKVYSSFAPSFDSSGAVLQADAKDLVWWSKRGARRLQTLLSVPLEERRQETVTAQPGNIGELDESTLEEMVNSFNPEDFADGVTGADSHKPKDEEAQDMETLLHEVSDLLETLSSYQKIRSLQFSPPGGQDPEALKGIVPDQGTWEAPTEAERVTYEALRSGLATLVSTLPPYAVAKLDSDQLADLNISQKVVVENPDYNGTMEKDDFTIQQERAAAMTSMGGGGGRNATPSRHGSFQSGYNQRAYSANTRVPPGSGAFQPPQPYYGGRHPSTPGPFTPGQPQSFAGGRPPSTPSQRPGYPPGYSQQTSQFAPIQRAGQNTPIYPSQQGAPQASPQPFTPRPGQTGQYNAQFVPGRGSGSPQKQASFTAPRTPYMTPGPGAQQRYPQPQPQPPPQQKQQQQQPPPPPPQHQPQPQPQPSQPQPQPQQGQQQRQQQPPQPGNPPANPTATPSANYANSAAAMTYARSAAEQAVLMDRNRAQLAAHQSRQSPSSPQPPPEQGTSQEPGGGTPQSKKSTSVVS</sequence>
<feature type="region of interest" description="Disordered" evidence="1">
    <location>
        <begin position="174"/>
        <end position="203"/>
    </location>
</feature>
<feature type="compositionally biased region" description="Pro residues" evidence="1">
    <location>
        <begin position="817"/>
        <end position="826"/>
    </location>
</feature>
<evidence type="ECO:0000256" key="1">
    <source>
        <dbReference type="SAM" id="MobiDB-lite"/>
    </source>
</evidence>
<proteinExistence type="predicted"/>
<accession>A0A2J5HP12</accession>
<feature type="compositionally biased region" description="Low complexity" evidence="1">
    <location>
        <begin position="806"/>
        <end position="816"/>
    </location>
</feature>
<gene>
    <name evidence="4" type="ORF">BDW42DRAFT_173941</name>
</gene>
<feature type="region of interest" description="Disordered" evidence="1">
    <location>
        <begin position="348"/>
        <end position="368"/>
    </location>
</feature>
<evidence type="ECO:0000313" key="5">
    <source>
        <dbReference type="Proteomes" id="UP000235023"/>
    </source>
</evidence>
<dbReference type="EMBL" id="KZ559568">
    <property type="protein sequence ID" value="PLN78944.1"/>
    <property type="molecule type" value="Genomic_DNA"/>
</dbReference>
<feature type="region of interest" description="Disordered" evidence="1">
    <location>
        <begin position="85"/>
        <end position="113"/>
    </location>
</feature>
<feature type="compositionally biased region" description="Pro residues" evidence="1">
    <location>
        <begin position="783"/>
        <end position="805"/>
    </location>
</feature>
<dbReference type="InterPro" id="IPR057199">
    <property type="entry name" value="DUF7877"/>
</dbReference>
<evidence type="ECO:0000259" key="3">
    <source>
        <dbReference type="Pfam" id="PF25289"/>
    </source>
</evidence>
<feature type="compositionally biased region" description="Basic and acidic residues" evidence="1">
    <location>
        <begin position="101"/>
        <end position="113"/>
    </location>
</feature>
<feature type="region of interest" description="Disordered" evidence="1">
    <location>
        <begin position="852"/>
        <end position="901"/>
    </location>
</feature>
<dbReference type="OrthoDB" id="5354458at2759"/>
<organism evidence="4 5">
    <name type="scientific">Aspergillus taichungensis</name>
    <dbReference type="NCBI Taxonomy" id="482145"/>
    <lineage>
        <taxon>Eukaryota</taxon>
        <taxon>Fungi</taxon>
        <taxon>Dikarya</taxon>
        <taxon>Ascomycota</taxon>
        <taxon>Pezizomycotina</taxon>
        <taxon>Eurotiomycetes</taxon>
        <taxon>Eurotiomycetidae</taxon>
        <taxon>Eurotiales</taxon>
        <taxon>Aspergillaceae</taxon>
        <taxon>Aspergillus</taxon>
        <taxon>Aspergillus subgen. Circumdati</taxon>
    </lineage>
</organism>
<feature type="compositionally biased region" description="Polar residues" evidence="1">
    <location>
        <begin position="47"/>
        <end position="57"/>
    </location>
</feature>
<dbReference type="Pfam" id="PF25289">
    <property type="entry name" value="DUF7877"/>
    <property type="match status" value="1"/>
</dbReference>
<name>A0A2J5HP12_9EURO</name>
<feature type="compositionally biased region" description="Polar residues" evidence="1">
    <location>
        <begin position="740"/>
        <end position="750"/>
    </location>
</feature>
<dbReference type="Pfam" id="PF25009">
    <property type="entry name" value="DUF7785"/>
    <property type="match status" value="1"/>
</dbReference>
<feature type="compositionally biased region" description="Low complexity" evidence="1">
    <location>
        <begin position="706"/>
        <end position="717"/>
    </location>
</feature>
<feature type="compositionally biased region" description="Polar residues" evidence="1">
    <location>
        <begin position="685"/>
        <end position="705"/>
    </location>
</feature>
<feature type="region of interest" description="Disordered" evidence="1">
    <location>
        <begin position="1"/>
        <end position="61"/>
    </location>
</feature>
<dbReference type="Proteomes" id="UP000235023">
    <property type="component" value="Unassembled WGS sequence"/>
</dbReference>
<protein>
    <submittedName>
        <fullName evidence="4">Uncharacterized protein</fullName>
    </submittedName>
</protein>
<dbReference type="AlphaFoldDB" id="A0A2J5HP12"/>
<feature type="domain" description="DUF7877" evidence="3">
    <location>
        <begin position="62"/>
        <end position="170"/>
    </location>
</feature>
<feature type="compositionally biased region" description="Low complexity" evidence="1">
    <location>
        <begin position="828"/>
        <end position="837"/>
    </location>
</feature>
<feature type="region of interest" description="Disordered" evidence="1">
    <location>
        <begin position="598"/>
        <end position="837"/>
    </location>
</feature>
<evidence type="ECO:0000313" key="4">
    <source>
        <dbReference type="EMBL" id="PLN78944.1"/>
    </source>
</evidence>
<reference evidence="5" key="1">
    <citation type="submission" date="2017-12" db="EMBL/GenBank/DDBJ databases">
        <authorList>
            <consortium name="DOE Joint Genome Institute"/>
            <person name="Mondo S.J."/>
            <person name="Kjaerbolling I."/>
            <person name="Vesth T.C."/>
            <person name="Frisvad J.C."/>
            <person name="Nybo J.L."/>
            <person name="Theobald S."/>
            <person name="Kuo A."/>
            <person name="Bowyer P."/>
            <person name="Matsuda Y."/>
            <person name="Lyhne E.K."/>
            <person name="Kogle M.E."/>
            <person name="Clum A."/>
            <person name="Lipzen A."/>
            <person name="Salamov A."/>
            <person name="Ngan C.Y."/>
            <person name="Daum C."/>
            <person name="Chiniquy J."/>
            <person name="Barry K."/>
            <person name="LaButti K."/>
            <person name="Haridas S."/>
            <person name="Simmons B.A."/>
            <person name="Magnuson J.K."/>
            <person name="Mortensen U.H."/>
            <person name="Larsen T.O."/>
            <person name="Grigoriev I.V."/>
            <person name="Baker S.E."/>
            <person name="Andersen M.R."/>
            <person name="Nordberg H.P."/>
            <person name="Cantor M.N."/>
            <person name="Hua S.X."/>
        </authorList>
    </citation>
    <scope>NUCLEOTIDE SEQUENCE [LARGE SCALE GENOMIC DNA]</scope>
    <source>
        <strain evidence="5">IBT 19404</strain>
    </source>
</reference>
<evidence type="ECO:0000259" key="2">
    <source>
        <dbReference type="Pfam" id="PF25009"/>
    </source>
</evidence>
<feature type="compositionally biased region" description="Polar residues" evidence="1">
    <location>
        <begin position="610"/>
        <end position="631"/>
    </location>
</feature>
<dbReference type="InterPro" id="IPR056687">
    <property type="entry name" value="DUF7785"/>
</dbReference>
<keyword evidence="5" id="KW-1185">Reference proteome</keyword>
<feature type="compositionally biased region" description="Low complexity" evidence="1">
    <location>
        <begin position="758"/>
        <end position="767"/>
    </location>
</feature>
<feature type="domain" description="DUF7785" evidence="2">
    <location>
        <begin position="478"/>
        <end position="575"/>
    </location>
</feature>